<comment type="caution">
    <text evidence="1">The sequence shown here is derived from an EMBL/GenBank/DDBJ whole genome shotgun (WGS) entry which is preliminary data.</text>
</comment>
<name>A0A0F9HEC3_9ZZZZ</name>
<reference evidence="1" key="1">
    <citation type="journal article" date="2015" name="Nature">
        <title>Complex archaea that bridge the gap between prokaryotes and eukaryotes.</title>
        <authorList>
            <person name="Spang A."/>
            <person name="Saw J.H."/>
            <person name="Jorgensen S.L."/>
            <person name="Zaremba-Niedzwiedzka K."/>
            <person name="Martijn J."/>
            <person name="Lind A.E."/>
            <person name="van Eijk R."/>
            <person name="Schleper C."/>
            <person name="Guy L."/>
            <person name="Ettema T.J."/>
        </authorList>
    </citation>
    <scope>NUCLEOTIDE SEQUENCE</scope>
</reference>
<protein>
    <submittedName>
        <fullName evidence="1">Uncharacterized protein</fullName>
    </submittedName>
</protein>
<proteinExistence type="predicted"/>
<dbReference type="EMBL" id="LAZR01015302">
    <property type="protein sequence ID" value="KKM13771.1"/>
    <property type="molecule type" value="Genomic_DNA"/>
</dbReference>
<accession>A0A0F9HEC3</accession>
<sequence>MANKNVVVTDPVADDVMIIQIRFDGAGAVTMLAGNVDVTTDEGSTTHAGSFNFDVSGLPAAAQTAITDLVAECLTRFKSEHGF</sequence>
<organism evidence="1">
    <name type="scientific">marine sediment metagenome</name>
    <dbReference type="NCBI Taxonomy" id="412755"/>
    <lineage>
        <taxon>unclassified sequences</taxon>
        <taxon>metagenomes</taxon>
        <taxon>ecological metagenomes</taxon>
    </lineage>
</organism>
<evidence type="ECO:0000313" key="1">
    <source>
        <dbReference type="EMBL" id="KKM13771.1"/>
    </source>
</evidence>
<gene>
    <name evidence="1" type="ORF">LCGC14_1712810</name>
</gene>
<dbReference type="AlphaFoldDB" id="A0A0F9HEC3"/>